<accession>A0A6A5K4J1</accession>
<dbReference type="Pfam" id="PF12796">
    <property type="entry name" value="Ank_2"/>
    <property type="match status" value="1"/>
</dbReference>
<keyword evidence="1" id="KW-0677">Repeat</keyword>
<keyword evidence="2" id="KW-0040">ANK repeat</keyword>
<organism evidence="3 4">
    <name type="scientific">Decorospora gaudefroyi</name>
    <dbReference type="NCBI Taxonomy" id="184978"/>
    <lineage>
        <taxon>Eukaryota</taxon>
        <taxon>Fungi</taxon>
        <taxon>Dikarya</taxon>
        <taxon>Ascomycota</taxon>
        <taxon>Pezizomycotina</taxon>
        <taxon>Dothideomycetes</taxon>
        <taxon>Pleosporomycetidae</taxon>
        <taxon>Pleosporales</taxon>
        <taxon>Pleosporineae</taxon>
        <taxon>Pleosporaceae</taxon>
        <taxon>Decorospora</taxon>
    </lineage>
</organism>
<sequence>MTNAYDWRKQLEQLNVRYETRERCCDEMVRQLTLGVPSVHRRLTLRRQWVLGPATLYIGLWRASYMLELTNSLPEKNVTCPINALTPKRWTAAHLAAEHGDMKIMKLLQSVPGIDFNIKNDDGSTPLHIAALNNRVGWSN</sequence>
<name>A0A6A5K4J1_9PLEO</name>
<proteinExistence type="predicted"/>
<protein>
    <submittedName>
        <fullName evidence="3">Uncharacterized protein</fullName>
    </submittedName>
</protein>
<dbReference type="EMBL" id="ML975446">
    <property type="protein sequence ID" value="KAF1829384.1"/>
    <property type="molecule type" value="Genomic_DNA"/>
</dbReference>
<dbReference type="SUPFAM" id="SSF48403">
    <property type="entry name" value="Ankyrin repeat"/>
    <property type="match status" value="1"/>
</dbReference>
<evidence type="ECO:0000313" key="4">
    <source>
        <dbReference type="Proteomes" id="UP000800040"/>
    </source>
</evidence>
<dbReference type="Gene3D" id="1.25.40.20">
    <property type="entry name" value="Ankyrin repeat-containing domain"/>
    <property type="match status" value="1"/>
</dbReference>
<dbReference type="OrthoDB" id="21416at2759"/>
<evidence type="ECO:0000313" key="3">
    <source>
        <dbReference type="EMBL" id="KAF1829384.1"/>
    </source>
</evidence>
<dbReference type="AlphaFoldDB" id="A0A6A5K4J1"/>
<dbReference type="PANTHER" id="PTHR24198">
    <property type="entry name" value="ANKYRIN REPEAT AND PROTEIN KINASE DOMAIN-CONTAINING PROTEIN"/>
    <property type="match status" value="1"/>
</dbReference>
<evidence type="ECO:0000256" key="2">
    <source>
        <dbReference type="ARBA" id="ARBA00023043"/>
    </source>
</evidence>
<dbReference type="PANTHER" id="PTHR24198:SF165">
    <property type="entry name" value="ANKYRIN REPEAT-CONTAINING PROTEIN-RELATED"/>
    <property type="match status" value="1"/>
</dbReference>
<keyword evidence="4" id="KW-1185">Reference proteome</keyword>
<gene>
    <name evidence="3" type="ORF">BDW02DRAFT_574015</name>
</gene>
<dbReference type="InterPro" id="IPR036770">
    <property type="entry name" value="Ankyrin_rpt-contain_sf"/>
</dbReference>
<dbReference type="InterPro" id="IPR002110">
    <property type="entry name" value="Ankyrin_rpt"/>
</dbReference>
<reference evidence="3" key="1">
    <citation type="submission" date="2020-01" db="EMBL/GenBank/DDBJ databases">
        <authorList>
            <consortium name="DOE Joint Genome Institute"/>
            <person name="Haridas S."/>
            <person name="Albert R."/>
            <person name="Binder M."/>
            <person name="Bloem J."/>
            <person name="Labutti K."/>
            <person name="Salamov A."/>
            <person name="Andreopoulos B."/>
            <person name="Baker S.E."/>
            <person name="Barry K."/>
            <person name="Bills G."/>
            <person name="Bluhm B.H."/>
            <person name="Cannon C."/>
            <person name="Castanera R."/>
            <person name="Culley D.E."/>
            <person name="Daum C."/>
            <person name="Ezra D."/>
            <person name="Gonzalez J.B."/>
            <person name="Henrissat B."/>
            <person name="Kuo A."/>
            <person name="Liang C."/>
            <person name="Lipzen A."/>
            <person name="Lutzoni F."/>
            <person name="Magnuson J."/>
            <person name="Mondo S."/>
            <person name="Nolan M."/>
            <person name="Ohm R."/>
            <person name="Pangilinan J."/>
            <person name="Park H.-J."/>
            <person name="Ramirez L."/>
            <person name="Alfaro M."/>
            <person name="Sun H."/>
            <person name="Tritt A."/>
            <person name="Yoshinaga Y."/>
            <person name="Zwiers L.-H."/>
            <person name="Turgeon B.G."/>
            <person name="Goodwin S.B."/>
            <person name="Spatafora J.W."/>
            <person name="Crous P.W."/>
            <person name="Grigoriev I.V."/>
        </authorList>
    </citation>
    <scope>NUCLEOTIDE SEQUENCE</scope>
    <source>
        <strain evidence="3">P77</strain>
    </source>
</reference>
<evidence type="ECO:0000256" key="1">
    <source>
        <dbReference type="ARBA" id="ARBA00022737"/>
    </source>
</evidence>
<dbReference type="Proteomes" id="UP000800040">
    <property type="component" value="Unassembled WGS sequence"/>
</dbReference>